<evidence type="ECO:0000256" key="10">
    <source>
        <dbReference type="SAM" id="Coils"/>
    </source>
</evidence>
<evidence type="ECO:0000256" key="6">
    <source>
        <dbReference type="ARBA" id="ARBA00022737"/>
    </source>
</evidence>
<reference evidence="15 16" key="2">
    <citation type="submission" date="2009-02" db="EMBL/GenBank/DDBJ databases">
        <title>Draft genome sequence of Clostridium methylpentosum (DSM 5476).</title>
        <authorList>
            <person name="Sudarsanam P."/>
            <person name="Ley R."/>
            <person name="Guruge J."/>
            <person name="Turnbaugh P.J."/>
            <person name="Mahowald M."/>
            <person name="Liep D."/>
            <person name="Gordon J."/>
        </authorList>
    </citation>
    <scope>NUCLEOTIDE SEQUENCE [LARGE SCALE GENOMIC DNA]</scope>
    <source>
        <strain evidence="15 16">DSM 5476</strain>
    </source>
</reference>
<feature type="chain" id="PRO_5002897866" description="alpha-L-fucosidase" evidence="12">
    <location>
        <begin position="32"/>
        <end position="1368"/>
    </location>
</feature>
<dbReference type="eggNOG" id="COG3669">
    <property type="taxonomic scope" value="Bacteria"/>
</dbReference>
<comment type="caution">
    <text evidence="15">The sequence shown here is derived from an EMBL/GenBank/DDBJ whole genome shotgun (WGS) entry which is preliminary data.</text>
</comment>
<keyword evidence="6" id="KW-0677">Repeat</keyword>
<evidence type="ECO:0000256" key="4">
    <source>
        <dbReference type="ARBA" id="ARBA00022525"/>
    </source>
</evidence>
<dbReference type="Pfam" id="PF07554">
    <property type="entry name" value="FIVAR"/>
    <property type="match status" value="4"/>
</dbReference>
<organism evidence="15 16">
    <name type="scientific">[Clostridium] methylpentosum DSM 5476</name>
    <dbReference type="NCBI Taxonomy" id="537013"/>
    <lineage>
        <taxon>Bacteria</taxon>
        <taxon>Bacillati</taxon>
        <taxon>Bacillota</taxon>
        <taxon>Clostridia</taxon>
        <taxon>Eubacteriales</taxon>
        <taxon>Oscillospiraceae</taxon>
        <taxon>Oscillospiraceae incertae sedis</taxon>
    </lineage>
</organism>
<evidence type="ECO:0000256" key="1">
    <source>
        <dbReference type="ARBA" id="ARBA00007951"/>
    </source>
</evidence>
<evidence type="ECO:0000256" key="12">
    <source>
        <dbReference type="SAM" id="SignalP"/>
    </source>
</evidence>
<keyword evidence="8" id="KW-0572">Peptidoglycan-anchor</keyword>
<feature type="region of interest" description="Disordered" evidence="11">
    <location>
        <begin position="1318"/>
        <end position="1338"/>
    </location>
</feature>
<sequence>MKQIRLNRVVAGLLAASLAAAVMLPGMSVFAEESHKVDLTGGIFTDSGSYTGYEGRAFDGDVNTQWAAKGAGSCWLVAELPALTAFDKVVLYETPGAYYGNRITGMTVQISDTGEEGTWQTVQTFTGLQNNNRDIEELELNEPAFGQFIKFIVDSDGREININEIELYNLSGAQPPSSNVAAPEANLPSGTYYKDEIQQVILSSQTDGAEIYYTLDGSAPNEQSTRFTSPIEISQTTTLRAVAIKDGERSAVQTYSYRILSPQQGDLAFRANCSASSEGDGRPAEFAVDANEDTSWETRPGEGDGSSITLDLGKDQEFQTIRFSESTGLGERISSVLVECSATGEEGSWTEAGRFSWLRNGRAKEALYLDRAVTSRYIRLSFGCGSGETIGVDTIEVYNQADPRTARQRLGDLLESANAVDIRLFKIQYSRDFVTSRLNAKTIYDNDNMMDGQINDAYRILSDALNQLEQGRLGENLALGATAVADDVYGDMPSYDGSQTVDGNFGTRWATTQHGETTEFTLTLDLGAPKEFNQIILYETEVYKGRMLTVSAQVSDDGVHWTDWRMDAEHVPATTSIVAEKVTKQYIKLTLTGDSLNTDEVGVYCDDEAVETEYITDKRPIDPDWIKPVPSTEANVFQQRKAAMKYGMFIHYGVNTFTNREWGTGAEDPSEYNPNVETLDPEQWVRTAWEAGMNYIVLITKHHDGFAMFDTKYSEHKVTNSGHPGGDQDIVKAVADACQKYGIKLGLYYSIWDMNWERNHPQSDYVDIRAWDQAYADFTYGQVEELMTNYGEICELWIDGGWLKETERWEYEHMYDMVKRLQPGCQMSVNLTLGDRPIDTLQGGEEIVNFPSDFKLYDGRDTGVTDPKVFTYKGENYYLPFEGTFIMGNGWFWNDKSSPETVHMSAERMKQLYDKYVAQQNTLVINVPPSNQGLLTPHETARIYEAANLMGIARGNARDNIPQNECTVEVRHVTTTGAIAASTEYLTGQAGEAYSTSPAPNMEQLAYLLTETPENASGTFGEEKIVVEYVYQDAAVPEELDTTELVGLLETARQIGGEEYTEQSYAALQDAIRSAQEALDTATAQFQLDQAVARLQSAIDELQTLQSANKSILRTVLAYAEAQYADPAFAQVITDVQASFTAALQAARAVDADPEAGQQQVDAAWQMLMKEIHKLGFVQGDKTSLLQLIEVARTYQEQIQNYTPVTAEPFTAALEKAQAVFEDGNALQDEVDAASSSLLEGMMNLRLKADKTLLKAVLAQAQAFDLSAYSEEERAVFRSAQQAAEAVLRDSNADQATADKAADDLRAVLEALANKQSLTGSGAPAAGDAAVTGVESSPKTGDTASAAAAICLLLAGGTLACRKRRKNG</sequence>
<dbReference type="STRING" id="537013.CLOSTMETH_01595"/>
<dbReference type="Pfam" id="PF00754">
    <property type="entry name" value="F5_F8_type_C"/>
    <property type="match status" value="3"/>
</dbReference>
<evidence type="ECO:0000259" key="14">
    <source>
        <dbReference type="PROSITE" id="PS50847"/>
    </source>
</evidence>
<feature type="domain" description="F5/8 type C" evidence="13">
    <location>
        <begin position="252"/>
        <end position="400"/>
    </location>
</feature>
<dbReference type="InterPro" id="IPR057739">
    <property type="entry name" value="Glyco_hydro_29_N"/>
</dbReference>
<dbReference type="InterPro" id="IPR000421">
    <property type="entry name" value="FA58C"/>
</dbReference>
<dbReference type="Gene3D" id="1.20.1270.90">
    <property type="entry name" value="AF1782-like"/>
    <property type="match status" value="2"/>
</dbReference>
<dbReference type="InterPro" id="IPR008979">
    <property type="entry name" value="Galactose-bd-like_sf"/>
</dbReference>
<reference evidence="15 16" key="1">
    <citation type="submission" date="2009-01" db="EMBL/GenBank/DDBJ databases">
        <authorList>
            <person name="Fulton L."/>
            <person name="Clifton S."/>
            <person name="Fulton B."/>
            <person name="Xu J."/>
            <person name="Minx P."/>
            <person name="Pepin K.H."/>
            <person name="Johnson M."/>
            <person name="Bhonagiri V."/>
            <person name="Nash W.E."/>
            <person name="Mardis E.R."/>
            <person name="Wilson R.K."/>
        </authorList>
    </citation>
    <scope>NUCLEOTIDE SEQUENCE [LARGE SCALE GENOMIC DNA]</scope>
    <source>
        <strain evidence="15 16">DSM 5476</strain>
    </source>
</reference>
<evidence type="ECO:0000313" key="15">
    <source>
        <dbReference type="EMBL" id="EEG30840.1"/>
    </source>
</evidence>
<evidence type="ECO:0000313" key="16">
    <source>
        <dbReference type="Proteomes" id="UP000003340"/>
    </source>
</evidence>
<dbReference type="InterPro" id="IPR019931">
    <property type="entry name" value="LPXTG_anchor"/>
</dbReference>
<keyword evidence="5 12" id="KW-0732">Signal</keyword>
<dbReference type="Pfam" id="PF01120">
    <property type="entry name" value="Alpha_L_fucos"/>
    <property type="match status" value="1"/>
</dbReference>
<dbReference type="Gene3D" id="3.20.20.80">
    <property type="entry name" value="Glycosidases"/>
    <property type="match status" value="1"/>
</dbReference>
<feature type="coiled-coil region" evidence="10">
    <location>
        <begin position="1065"/>
        <end position="1108"/>
    </location>
</feature>
<dbReference type="InterPro" id="IPR000933">
    <property type="entry name" value="Glyco_hydro_29"/>
</dbReference>
<evidence type="ECO:0000256" key="9">
    <source>
        <dbReference type="ARBA" id="ARBA00023295"/>
    </source>
</evidence>
<evidence type="ECO:0000259" key="13">
    <source>
        <dbReference type="PROSITE" id="PS50022"/>
    </source>
</evidence>
<dbReference type="SUPFAM" id="SSF51445">
    <property type="entry name" value="(Trans)glycosidases"/>
    <property type="match status" value="1"/>
</dbReference>
<dbReference type="GO" id="GO:0006004">
    <property type="term" value="P:fucose metabolic process"/>
    <property type="evidence" value="ECO:0007669"/>
    <property type="project" value="TreeGrafter"/>
</dbReference>
<feature type="domain" description="F5/8 type C" evidence="13">
    <location>
        <begin position="22"/>
        <end position="170"/>
    </location>
</feature>
<dbReference type="Proteomes" id="UP000003340">
    <property type="component" value="Unassembled WGS sequence"/>
</dbReference>
<proteinExistence type="inferred from homology"/>
<dbReference type="SUPFAM" id="SSF49785">
    <property type="entry name" value="Galactose-binding domain-like"/>
    <property type="match status" value="3"/>
</dbReference>
<protein>
    <recommendedName>
        <fullName evidence="2">alpha-L-fucosidase</fullName>
        <ecNumber evidence="2">3.2.1.51</ecNumber>
    </recommendedName>
</protein>
<feature type="domain" description="F5/8 type C" evidence="13">
    <location>
        <begin position="461"/>
        <end position="589"/>
    </location>
</feature>
<dbReference type="GO" id="GO:0004560">
    <property type="term" value="F:alpha-L-fucosidase activity"/>
    <property type="evidence" value="ECO:0007669"/>
    <property type="project" value="InterPro"/>
</dbReference>
<dbReference type="EMBL" id="ACEC01000052">
    <property type="protein sequence ID" value="EEG30840.1"/>
    <property type="molecule type" value="Genomic_DNA"/>
</dbReference>
<feature type="domain" description="Gram-positive cocci surface proteins LPxTG" evidence="14">
    <location>
        <begin position="1337"/>
        <end position="1368"/>
    </location>
</feature>
<keyword evidence="7" id="KW-0378">Hydrolase</keyword>
<dbReference type="GO" id="GO:0005764">
    <property type="term" value="C:lysosome"/>
    <property type="evidence" value="ECO:0007669"/>
    <property type="project" value="TreeGrafter"/>
</dbReference>
<dbReference type="PANTHER" id="PTHR10030:SF37">
    <property type="entry name" value="ALPHA-L-FUCOSIDASE-RELATED"/>
    <property type="match status" value="1"/>
</dbReference>
<accession>C0ECM4</accession>
<keyword evidence="16" id="KW-1185">Reference proteome</keyword>
<evidence type="ECO:0000256" key="2">
    <source>
        <dbReference type="ARBA" id="ARBA00012662"/>
    </source>
</evidence>
<gene>
    <name evidence="15" type="ORF">CLOSTMETH_01595</name>
</gene>
<keyword evidence="10" id="KW-0175">Coiled coil</keyword>
<dbReference type="EC" id="3.2.1.51" evidence="2"/>
<dbReference type="Gene3D" id="3.10.20.320">
    <property type="entry name" value="Putative peptidoglycan bound protein (lpxtg motif)"/>
    <property type="match status" value="1"/>
</dbReference>
<dbReference type="PROSITE" id="PS50847">
    <property type="entry name" value="GRAM_POS_ANCHORING"/>
    <property type="match status" value="1"/>
</dbReference>
<dbReference type="InterPro" id="IPR009459">
    <property type="entry name" value="MucBP_dom"/>
</dbReference>
<dbReference type="eggNOG" id="COG1196">
    <property type="taxonomic scope" value="Bacteria"/>
</dbReference>
<evidence type="ECO:0000256" key="8">
    <source>
        <dbReference type="ARBA" id="ARBA00023088"/>
    </source>
</evidence>
<name>C0ECM4_9FIRM</name>
<dbReference type="Gene3D" id="1.20.1270.70">
    <property type="entry name" value="Designed single chain three-helix bundle"/>
    <property type="match status" value="1"/>
</dbReference>
<dbReference type="Pfam" id="PF13290">
    <property type="entry name" value="CHB_HEX_C_1"/>
    <property type="match status" value="1"/>
</dbReference>
<dbReference type="Pfam" id="PF06458">
    <property type="entry name" value="MucBP"/>
    <property type="match status" value="1"/>
</dbReference>
<evidence type="ECO:0000256" key="3">
    <source>
        <dbReference type="ARBA" id="ARBA00022512"/>
    </source>
</evidence>
<dbReference type="HOGENOM" id="CLU_256488_0_0_9"/>
<dbReference type="InterPro" id="IPR017853">
    <property type="entry name" value="GH"/>
</dbReference>
<comment type="similarity">
    <text evidence="1">Belongs to the glycosyl hydrolase 29 family.</text>
</comment>
<dbReference type="Gene3D" id="2.60.120.260">
    <property type="entry name" value="Galactose-binding domain-like"/>
    <property type="match status" value="3"/>
</dbReference>
<dbReference type="GO" id="GO:0016139">
    <property type="term" value="P:glycoside catabolic process"/>
    <property type="evidence" value="ECO:0007669"/>
    <property type="project" value="TreeGrafter"/>
</dbReference>
<keyword evidence="3" id="KW-0134">Cell wall</keyword>
<evidence type="ECO:0000256" key="5">
    <source>
        <dbReference type="ARBA" id="ARBA00022729"/>
    </source>
</evidence>
<dbReference type="PROSITE" id="PS50022">
    <property type="entry name" value="FA58C_3"/>
    <property type="match status" value="3"/>
</dbReference>
<keyword evidence="4" id="KW-0964">Secreted</keyword>
<dbReference type="InterPro" id="IPR059177">
    <property type="entry name" value="GH29D-like_dom"/>
</dbReference>
<evidence type="ECO:0000256" key="7">
    <source>
        <dbReference type="ARBA" id="ARBA00022801"/>
    </source>
</evidence>
<evidence type="ECO:0000256" key="11">
    <source>
        <dbReference type="SAM" id="MobiDB-lite"/>
    </source>
</evidence>
<dbReference type="PANTHER" id="PTHR10030">
    <property type="entry name" value="ALPHA-L-FUCOSIDASE"/>
    <property type="match status" value="1"/>
</dbReference>
<feature type="signal peptide" evidence="12">
    <location>
        <begin position="1"/>
        <end position="31"/>
    </location>
</feature>
<keyword evidence="9" id="KW-0326">Glycosidase</keyword>
<dbReference type="SMART" id="SM00812">
    <property type="entry name" value="Alpha_L_fucos"/>
    <property type="match status" value="1"/>
</dbReference>